<reference evidence="1" key="1">
    <citation type="submission" date="2020-04" db="EMBL/GenBank/DDBJ databases">
        <authorList>
            <person name="Chiriac C."/>
            <person name="Salcher M."/>
            <person name="Ghai R."/>
            <person name="Kavagutti S V."/>
        </authorList>
    </citation>
    <scope>NUCLEOTIDE SEQUENCE</scope>
</reference>
<protein>
    <submittedName>
        <fullName evidence="1">Uncharacterized protein</fullName>
    </submittedName>
</protein>
<accession>A0A6J5NN58</accession>
<dbReference type="EMBL" id="LR796674">
    <property type="protein sequence ID" value="CAB4159156.1"/>
    <property type="molecule type" value="Genomic_DNA"/>
</dbReference>
<name>A0A6J5NN58_9CAUD</name>
<proteinExistence type="predicted"/>
<sequence>MSQTTWSGPLASGDRNAGESGGPNIGLAYLSQTALINFDATLVQNATFNIPASSQIVDFYVDVLTAYDSASSATLSAGTASGGTQYLSGVSVKTAARRSNGFSAAQLAAMDDVGSNRTVVATVTSVGQPTAGQVRVTMLYVQTTADD</sequence>
<dbReference type="EMBL" id="LR796814">
    <property type="protein sequence ID" value="CAB4167918.1"/>
    <property type="molecule type" value="Genomic_DNA"/>
</dbReference>
<evidence type="ECO:0000313" key="2">
    <source>
        <dbReference type="EMBL" id="CAB4167918.1"/>
    </source>
</evidence>
<organism evidence="1">
    <name type="scientific">uncultured Caudovirales phage</name>
    <dbReference type="NCBI Taxonomy" id="2100421"/>
    <lineage>
        <taxon>Viruses</taxon>
        <taxon>Duplodnaviria</taxon>
        <taxon>Heunggongvirae</taxon>
        <taxon>Uroviricota</taxon>
        <taxon>Caudoviricetes</taxon>
        <taxon>Peduoviridae</taxon>
        <taxon>Maltschvirus</taxon>
        <taxon>Maltschvirus maltsch</taxon>
    </lineage>
</organism>
<evidence type="ECO:0000313" key="1">
    <source>
        <dbReference type="EMBL" id="CAB4159156.1"/>
    </source>
</evidence>
<gene>
    <name evidence="1" type="ORF">UFOVP714_66</name>
    <name evidence="2" type="ORF">UFOVP864_67</name>
</gene>